<keyword evidence="3" id="KW-0812">Transmembrane</keyword>
<feature type="region of interest" description="Disordered" evidence="2">
    <location>
        <begin position="1"/>
        <end position="122"/>
    </location>
</feature>
<evidence type="ECO:0000256" key="3">
    <source>
        <dbReference type="SAM" id="Phobius"/>
    </source>
</evidence>
<evidence type="ECO:0000313" key="6">
    <source>
        <dbReference type="Proteomes" id="UP000199239"/>
    </source>
</evidence>
<evidence type="ECO:0000256" key="1">
    <source>
        <dbReference type="SAM" id="Coils"/>
    </source>
</evidence>
<proteinExistence type="predicted"/>
<dbReference type="InterPro" id="IPR050445">
    <property type="entry name" value="Bact_polysacc_biosynth/exp"/>
</dbReference>
<dbReference type="PANTHER" id="PTHR32309">
    <property type="entry name" value="TYROSINE-PROTEIN KINASE"/>
    <property type="match status" value="1"/>
</dbReference>
<evidence type="ECO:0000256" key="4">
    <source>
        <dbReference type="SAM" id="SignalP"/>
    </source>
</evidence>
<dbReference type="STRING" id="394264.SAMN04488040_1412"/>
<sequence>MTTKPKARKFRIKRSTPAAAAPSTDAPTSGADAPVDRRRPVPPSPVQTKAQPQRPQAQPTAAPASGAAEQGAPTPTPPPQRAPNAARPSASPAASSSTPSSPPAQTGVVSSTAEVKGEQDIDAIRREGLTGRQLRMARRVAQKHGLAPTSDFDAVRLLRDAGIDPFQRSNMLELVVPQAGGSSDTDRVQLPQTVPVGGAGNLPSTEVNPMERRMREISDIQADISRRRRRKMMLLVVRLMFFVGLPTIMGGYYFYNVATPMYATESQFLIIQNEGGGGLGPLGGLLPTQFANSADSIATQSYLQSKDAMLRLDKDVGFVSHFSQDNIDPIQRMDPDASNEEAYKFYKKNVKIGYDPTEGMIRMEVIAADPQVAAVYSEHLLTYAEERVNGLSQQKREDGMRDARIAYEQTVDQRRAAQEALIKLQVENGVDPEAVIASIRGQISNYETLLLEKELELAALMDNPRPNRAKVDGVEGDVRRIGVQLERLNERMNNATEGTNSLAQQAVSLQLAQADLAAADMALQSSQTQMEQARTEAQRQVRYLTIAVRPVASQSASYPRKFENTILTFLIFAGIYLMLSLTASILKEQVTK</sequence>
<feature type="transmembrane region" description="Helical" evidence="3">
    <location>
        <begin position="566"/>
        <end position="586"/>
    </location>
</feature>
<evidence type="ECO:0000313" key="5">
    <source>
        <dbReference type="EMBL" id="SFS67081.1"/>
    </source>
</evidence>
<keyword evidence="4" id="KW-0732">Signal</keyword>
<feature type="compositionally biased region" description="Low complexity" evidence="2">
    <location>
        <begin position="15"/>
        <end position="31"/>
    </location>
</feature>
<feature type="signal peptide" evidence="4">
    <location>
        <begin position="1"/>
        <end position="20"/>
    </location>
</feature>
<dbReference type="EMBL" id="FPAJ01000002">
    <property type="protein sequence ID" value="SFS67081.1"/>
    <property type="molecule type" value="Genomic_DNA"/>
</dbReference>
<dbReference type="AlphaFoldDB" id="A0A1I6RQT6"/>
<evidence type="ECO:0000256" key="2">
    <source>
        <dbReference type="SAM" id="MobiDB-lite"/>
    </source>
</evidence>
<name>A0A1I6RQT6_9RHOB</name>
<feature type="compositionally biased region" description="Basic residues" evidence="2">
    <location>
        <begin position="1"/>
        <end position="14"/>
    </location>
</feature>
<dbReference type="Proteomes" id="UP000199239">
    <property type="component" value="Unassembled WGS sequence"/>
</dbReference>
<keyword evidence="6" id="KW-1185">Reference proteome</keyword>
<dbReference type="OrthoDB" id="7810642at2"/>
<reference evidence="6" key="1">
    <citation type="submission" date="2016-10" db="EMBL/GenBank/DDBJ databases">
        <authorList>
            <person name="Varghese N."/>
            <person name="Submissions S."/>
        </authorList>
    </citation>
    <scope>NUCLEOTIDE SEQUENCE [LARGE SCALE GENOMIC DNA]</scope>
    <source>
        <strain evidence="6">DSM 23422</strain>
    </source>
</reference>
<feature type="coiled-coil region" evidence="1">
    <location>
        <begin position="407"/>
        <end position="536"/>
    </location>
</feature>
<organism evidence="5 6">
    <name type="scientific">Sulfitobacter marinus</name>
    <dbReference type="NCBI Taxonomy" id="394264"/>
    <lineage>
        <taxon>Bacteria</taxon>
        <taxon>Pseudomonadati</taxon>
        <taxon>Pseudomonadota</taxon>
        <taxon>Alphaproteobacteria</taxon>
        <taxon>Rhodobacterales</taxon>
        <taxon>Roseobacteraceae</taxon>
        <taxon>Sulfitobacter</taxon>
    </lineage>
</organism>
<dbReference type="GO" id="GO:0004713">
    <property type="term" value="F:protein tyrosine kinase activity"/>
    <property type="evidence" value="ECO:0007669"/>
    <property type="project" value="TreeGrafter"/>
</dbReference>
<dbReference type="PANTHER" id="PTHR32309:SF13">
    <property type="entry name" value="FERRIC ENTEROBACTIN TRANSPORT PROTEIN FEPE"/>
    <property type="match status" value="1"/>
</dbReference>
<feature type="chain" id="PRO_5011590404" evidence="4">
    <location>
        <begin position="21"/>
        <end position="592"/>
    </location>
</feature>
<keyword evidence="1" id="KW-0175">Coiled coil</keyword>
<accession>A0A1I6RQT6</accession>
<feature type="compositionally biased region" description="Low complexity" evidence="2">
    <location>
        <begin position="50"/>
        <end position="73"/>
    </location>
</feature>
<keyword evidence="3" id="KW-1133">Transmembrane helix</keyword>
<dbReference type="GO" id="GO:0005886">
    <property type="term" value="C:plasma membrane"/>
    <property type="evidence" value="ECO:0007669"/>
    <property type="project" value="TreeGrafter"/>
</dbReference>
<protein>
    <submittedName>
        <fullName evidence="5">Capsular polysaccharide transport system permease protein</fullName>
    </submittedName>
</protein>
<gene>
    <name evidence="5" type="ORF">SAMN04488040_1412</name>
</gene>
<feature type="transmembrane region" description="Helical" evidence="3">
    <location>
        <begin position="235"/>
        <end position="255"/>
    </location>
</feature>
<keyword evidence="3" id="KW-0472">Membrane</keyword>
<feature type="compositionally biased region" description="Low complexity" evidence="2">
    <location>
        <begin position="82"/>
        <end position="106"/>
    </location>
</feature>